<organism evidence="1 2">
    <name type="scientific">Methylobacter tundripaludum (strain ATCC BAA-1195 / DSM 17260 / SV96)</name>
    <dbReference type="NCBI Taxonomy" id="697282"/>
    <lineage>
        <taxon>Bacteria</taxon>
        <taxon>Pseudomonadati</taxon>
        <taxon>Pseudomonadota</taxon>
        <taxon>Gammaproteobacteria</taxon>
        <taxon>Methylococcales</taxon>
        <taxon>Methylococcaceae</taxon>
        <taxon>Methylobacter</taxon>
    </lineage>
</organism>
<name>G3IY36_METTV</name>
<dbReference type="Gene3D" id="3.30.530.20">
    <property type="match status" value="1"/>
</dbReference>
<keyword evidence="2" id="KW-1185">Reference proteome</keyword>
<dbReference type="InterPro" id="IPR023393">
    <property type="entry name" value="START-like_dom_sf"/>
</dbReference>
<dbReference type="CDD" id="cd07820">
    <property type="entry name" value="SRPBCC_3"/>
    <property type="match status" value="1"/>
</dbReference>
<dbReference type="EMBL" id="JH109153">
    <property type="protein sequence ID" value="EGW21133.1"/>
    <property type="molecule type" value="Genomic_DNA"/>
</dbReference>
<reference evidence="1 2" key="1">
    <citation type="submission" date="2011-06" db="EMBL/GenBank/DDBJ databases">
        <title>Genomic sequence of Methylobacter tundripaludum SV96.</title>
        <authorList>
            <consortium name="US DOE Joint Genome Institute"/>
            <person name="Lucas S."/>
            <person name="Han J."/>
            <person name="Lapidus A."/>
            <person name="Cheng J.-F."/>
            <person name="Goodwin L."/>
            <person name="Pitluck S."/>
            <person name="Held B."/>
            <person name="Detter J.C."/>
            <person name="Han C."/>
            <person name="Tapia R."/>
            <person name="Land M."/>
            <person name="Hauser L."/>
            <person name="Kyrpides N."/>
            <person name="Ivanova N."/>
            <person name="Ovchinnikova G."/>
            <person name="Pagani I."/>
            <person name="Klotz M.G."/>
            <person name="Dispirito A.A."/>
            <person name="Murrell J.C."/>
            <person name="Dunfield P."/>
            <person name="Kalyuzhnaya M.G."/>
            <person name="Svenning M."/>
            <person name="Trotsenko Y.A."/>
            <person name="Stein L.Y."/>
            <person name="Woyke T."/>
        </authorList>
    </citation>
    <scope>NUCLEOTIDE SEQUENCE [LARGE SCALE GENOMIC DNA]</scope>
    <source>
        <strain evidence="2">ATCC BAA-1195 / DSM 17260 / SV96</strain>
    </source>
</reference>
<dbReference type="STRING" id="697282.Mettu_4290"/>
<dbReference type="AlphaFoldDB" id="G3IY36"/>
<evidence type="ECO:0000313" key="1">
    <source>
        <dbReference type="EMBL" id="EGW21133.1"/>
    </source>
</evidence>
<sequence>MKIYRLYRRQELKMSIEQAWQFFSSPHNLNQITPSFFHVDITSPVPDDLYAGLMISYRMKAVFGISMAWLSEISHCEKPKRFIYQQCVGPFHFWNHEVSFTQQDEKIMLEDIVFYSMRWSWLGDLLHAMVIHDKLKRIFDARQDYLQAHWGTLAKSERL</sequence>
<evidence type="ECO:0000313" key="2">
    <source>
        <dbReference type="Proteomes" id="UP000004664"/>
    </source>
</evidence>
<gene>
    <name evidence="1" type="ORF">Mettu_4290</name>
</gene>
<dbReference type="RefSeq" id="WP_006893618.1">
    <property type="nucleotide sequence ID" value="NZ_JH109153.1"/>
</dbReference>
<protein>
    <recommendedName>
        <fullName evidence="3">Ligand-binding SRPBCC domain-containing protein</fullName>
    </recommendedName>
</protein>
<dbReference type="SUPFAM" id="SSF55961">
    <property type="entry name" value="Bet v1-like"/>
    <property type="match status" value="1"/>
</dbReference>
<dbReference type="HOGENOM" id="CLU_112936_1_0_6"/>
<proteinExistence type="predicted"/>
<dbReference type="Proteomes" id="UP000004664">
    <property type="component" value="Unassembled WGS sequence"/>
</dbReference>
<dbReference type="OrthoDB" id="9801773at2"/>
<accession>G3IY36</accession>
<dbReference type="eggNOG" id="COG4276">
    <property type="taxonomic scope" value="Bacteria"/>
</dbReference>
<evidence type="ECO:0008006" key="3">
    <source>
        <dbReference type="Google" id="ProtNLM"/>
    </source>
</evidence>